<dbReference type="EMBL" id="CP018839">
    <property type="protein sequence ID" value="APR04280.1"/>
    <property type="molecule type" value="Genomic_DNA"/>
</dbReference>
<keyword evidence="9 15" id="KW-0521">NADP</keyword>
<feature type="transmembrane region" description="Helical" evidence="16">
    <location>
        <begin position="34"/>
        <end position="52"/>
    </location>
</feature>
<evidence type="ECO:0000256" key="5">
    <source>
        <dbReference type="ARBA" id="ARBA00014581"/>
    </source>
</evidence>
<dbReference type="Pfam" id="PF02233">
    <property type="entry name" value="PNTB"/>
    <property type="match status" value="1"/>
</dbReference>
<feature type="transmembrane region" description="Helical" evidence="16">
    <location>
        <begin position="88"/>
        <end position="108"/>
    </location>
</feature>
<dbReference type="KEGG" id="tcl:Tchl_1421"/>
<dbReference type="InterPro" id="IPR012136">
    <property type="entry name" value="NADH_DH_b"/>
</dbReference>
<keyword evidence="6 15" id="KW-1003">Cell membrane</keyword>
<dbReference type="EC" id="7.1.1.1" evidence="4 15"/>
<keyword evidence="13 15" id="KW-0472">Membrane</keyword>
<evidence type="ECO:0000256" key="11">
    <source>
        <dbReference type="ARBA" id="ARBA00022989"/>
    </source>
</evidence>
<evidence type="ECO:0000256" key="10">
    <source>
        <dbReference type="ARBA" id="ARBA00022967"/>
    </source>
</evidence>
<evidence type="ECO:0000256" key="4">
    <source>
        <dbReference type="ARBA" id="ARBA00012943"/>
    </source>
</evidence>
<accession>A0A1L6FC70</accession>
<keyword evidence="8 16" id="KW-0812">Transmembrane</keyword>
<dbReference type="OrthoDB" id="9763786at2"/>
<dbReference type="PANTHER" id="PTHR44758">
    <property type="entry name" value="NAD(P) TRANSHYDROGENASE SUBUNIT BETA"/>
    <property type="match status" value="1"/>
</dbReference>
<dbReference type="GO" id="GO:0050661">
    <property type="term" value="F:NADP binding"/>
    <property type="evidence" value="ECO:0007669"/>
    <property type="project" value="InterPro"/>
</dbReference>
<dbReference type="Proteomes" id="UP000185739">
    <property type="component" value="Chromosome"/>
</dbReference>
<proteinExistence type="inferred from homology"/>
<gene>
    <name evidence="18" type="ORF">Tchl_1421</name>
</gene>
<keyword evidence="12 15" id="KW-0520">NAD</keyword>
<evidence type="ECO:0000259" key="17">
    <source>
        <dbReference type="Pfam" id="PF02233"/>
    </source>
</evidence>
<comment type="function">
    <text evidence="1 15">The transhydrogenation between NADH and NADP is coupled to respiration and ATP hydrolysis and functions as a proton pump across the membrane.</text>
</comment>
<name>A0A1L6FC70_9RHOO</name>
<organism evidence="18 19">
    <name type="scientific">Thauera chlorobenzoica</name>
    <dbReference type="NCBI Taxonomy" id="96773"/>
    <lineage>
        <taxon>Bacteria</taxon>
        <taxon>Pseudomonadati</taxon>
        <taxon>Pseudomonadota</taxon>
        <taxon>Betaproteobacteria</taxon>
        <taxon>Rhodocyclales</taxon>
        <taxon>Zoogloeaceae</taxon>
        <taxon>Thauera</taxon>
    </lineage>
</organism>
<dbReference type="STRING" id="96773.Tchl_1421"/>
<comment type="subcellular location">
    <subcellularLocation>
        <location evidence="2">Cell inner membrane</location>
        <topology evidence="2">Multi-pass membrane protein</topology>
    </subcellularLocation>
</comment>
<feature type="transmembrane region" description="Helical" evidence="16">
    <location>
        <begin position="234"/>
        <end position="253"/>
    </location>
</feature>
<dbReference type="InterPro" id="IPR029035">
    <property type="entry name" value="DHS-like_NAD/FAD-binding_dom"/>
</dbReference>
<keyword evidence="10 15" id="KW-1278">Translocase</keyword>
<dbReference type="GO" id="GO:0008750">
    <property type="term" value="F:proton-translocating NAD(P)+ transhydrogenase activity"/>
    <property type="evidence" value="ECO:0007669"/>
    <property type="project" value="UniProtKB-EC"/>
</dbReference>
<comment type="catalytic activity">
    <reaction evidence="14 15">
        <text>NAD(+) + NADPH + H(+)(in) = NADH + NADP(+) + H(+)(out)</text>
        <dbReference type="Rhea" id="RHEA:47992"/>
        <dbReference type="ChEBI" id="CHEBI:15378"/>
        <dbReference type="ChEBI" id="CHEBI:57540"/>
        <dbReference type="ChEBI" id="CHEBI:57783"/>
        <dbReference type="ChEBI" id="CHEBI:57945"/>
        <dbReference type="ChEBI" id="CHEBI:58349"/>
        <dbReference type="EC" id="7.1.1.1"/>
    </reaction>
</comment>
<keyword evidence="11 16" id="KW-1133">Transmembrane helix</keyword>
<dbReference type="PANTHER" id="PTHR44758:SF1">
    <property type="entry name" value="NAD(P) TRANSHYDROGENASE SUBUNIT BETA"/>
    <property type="match status" value="1"/>
</dbReference>
<evidence type="ECO:0000313" key="18">
    <source>
        <dbReference type="EMBL" id="APR04280.1"/>
    </source>
</evidence>
<evidence type="ECO:0000256" key="13">
    <source>
        <dbReference type="ARBA" id="ARBA00023136"/>
    </source>
</evidence>
<dbReference type="SUPFAM" id="SSF52467">
    <property type="entry name" value="DHS-like NAD/FAD-binding domain"/>
    <property type="match status" value="1"/>
</dbReference>
<evidence type="ECO:0000256" key="16">
    <source>
        <dbReference type="SAM" id="Phobius"/>
    </source>
</evidence>
<evidence type="ECO:0000256" key="6">
    <source>
        <dbReference type="ARBA" id="ARBA00022475"/>
    </source>
</evidence>
<evidence type="ECO:0000256" key="1">
    <source>
        <dbReference type="ARBA" id="ARBA00003943"/>
    </source>
</evidence>
<dbReference type="Gene3D" id="3.40.50.1220">
    <property type="entry name" value="TPP-binding domain"/>
    <property type="match status" value="1"/>
</dbReference>
<evidence type="ECO:0000256" key="14">
    <source>
        <dbReference type="ARBA" id="ARBA00048202"/>
    </source>
</evidence>
<evidence type="ECO:0000256" key="15">
    <source>
        <dbReference type="PIRNR" id="PIRNR000204"/>
    </source>
</evidence>
<dbReference type="GO" id="GO:0016491">
    <property type="term" value="F:oxidoreductase activity"/>
    <property type="evidence" value="ECO:0007669"/>
    <property type="project" value="UniProtKB-KW"/>
</dbReference>
<feature type="transmembrane region" description="Helical" evidence="16">
    <location>
        <begin position="6"/>
        <end position="22"/>
    </location>
</feature>
<keyword evidence="19" id="KW-1185">Reference proteome</keyword>
<dbReference type="GO" id="GO:0005886">
    <property type="term" value="C:plasma membrane"/>
    <property type="evidence" value="ECO:0007669"/>
    <property type="project" value="UniProtKB-SubCell"/>
</dbReference>
<evidence type="ECO:0000256" key="9">
    <source>
        <dbReference type="ARBA" id="ARBA00022857"/>
    </source>
</evidence>
<feature type="transmembrane region" description="Helical" evidence="16">
    <location>
        <begin position="160"/>
        <end position="178"/>
    </location>
</feature>
<dbReference type="RefSeq" id="WP_075147778.1">
    <property type="nucleotide sequence ID" value="NZ_CP018839.1"/>
</dbReference>
<keyword evidence="18" id="KW-0560">Oxidoreductase</keyword>
<evidence type="ECO:0000256" key="12">
    <source>
        <dbReference type="ARBA" id="ARBA00023027"/>
    </source>
</evidence>
<reference evidence="18 19" key="1">
    <citation type="submission" date="2016-12" db="EMBL/GenBank/DDBJ databases">
        <title>Complete genome sequence of Thauera chlorobenzoica, a Betaproteobacterium degrading haloaromatics anaerobically to CO2 and halides.</title>
        <authorList>
            <person name="Goris T."/>
            <person name="Mergelsberg M."/>
            <person name="Boll M."/>
        </authorList>
    </citation>
    <scope>NUCLEOTIDE SEQUENCE [LARGE SCALE GENOMIC DNA]</scope>
    <source>
        <strain evidence="18 19">3CB1</strain>
    </source>
</reference>
<evidence type="ECO:0000313" key="19">
    <source>
        <dbReference type="Proteomes" id="UP000185739"/>
    </source>
</evidence>
<dbReference type="InterPro" id="IPR034300">
    <property type="entry name" value="PNTB-like"/>
</dbReference>
<dbReference type="AlphaFoldDB" id="A0A1L6FC70"/>
<sequence>MTSNWFVNMAYFVVAVVFILGLKAMASPVSARRGIVWAGFAMVGATVVTFFTPGLHNVGLMVLAIVLGGGVAWYSGKIVKMTDMPQMVAIYNGMGGGAAAGIAAIELVRGVPHDGVTSTLLALGAIIGAVAFSGSCVAFAKLQGLMTKAIRLRAQNNVNFFLTLATFGVGLTVAYADAPGGFEIFLFFALALALGVVLVMPIGGADMPVVISLLNAFTGLAVGFKGFVIGNPALIVAGIVVGASGMLLTQLMAKAMNRPIKNIIFAPLTGAAAEGGEAVEGTMRELSAMDAAALMRYGQKVIIVPGYGMAVAGAQHKVWEMAQLLEEGGVEVAFAIHPIAGRMPGHMNVLLAEAGVPYDKIFDLEEINADFAQADVALVIGANDVVNPVARTDKSSPIYGMPILNADLAQNVIVVKRGKGAGYSGIENALFYKDNCRMLYGSAQEAIGQVIQHVKALEV</sequence>
<feature type="domain" description="NADP transhydrogenase beta-like" evidence="17">
    <location>
        <begin position="8"/>
        <end position="452"/>
    </location>
</feature>
<evidence type="ECO:0000256" key="2">
    <source>
        <dbReference type="ARBA" id="ARBA00004429"/>
    </source>
</evidence>
<keyword evidence="7 15" id="KW-0997">Cell inner membrane</keyword>
<evidence type="ECO:0000256" key="7">
    <source>
        <dbReference type="ARBA" id="ARBA00022519"/>
    </source>
</evidence>
<protein>
    <recommendedName>
        <fullName evidence="5 15">NAD(P) transhydrogenase subunit beta</fullName>
        <ecNumber evidence="4 15">7.1.1.1</ecNumber>
    </recommendedName>
    <alternativeName>
        <fullName evidence="15">Nicotinamide nucleotide transhydrogenase subunit beta</fullName>
    </alternativeName>
</protein>
<evidence type="ECO:0000256" key="3">
    <source>
        <dbReference type="ARBA" id="ARBA00007919"/>
    </source>
</evidence>
<comment type="similarity">
    <text evidence="3 15">Belongs to the PNT beta subunit family.</text>
</comment>
<feature type="transmembrane region" description="Helical" evidence="16">
    <location>
        <begin position="58"/>
        <end position="76"/>
    </location>
</feature>
<evidence type="ECO:0000256" key="8">
    <source>
        <dbReference type="ARBA" id="ARBA00022692"/>
    </source>
</evidence>
<feature type="transmembrane region" description="Helical" evidence="16">
    <location>
        <begin position="120"/>
        <end position="140"/>
    </location>
</feature>
<dbReference type="PIRSF" id="PIRSF000204">
    <property type="entry name" value="PNTB"/>
    <property type="match status" value="1"/>
</dbReference>